<sequence>MSADEQQATPTTSTGGADNEGRTAVVVRPITEADYACVAELTEQAYVQGGHVKPDDAYLPKLRDVATRAAEAEVLVAEVPVDGRPRVAGSVVLAPHGHPWAEVAYEDEFEFRMLAVHPDLHRRGVARALVEAVIERARQTEGVRAVVLSTVLSMRGAQRLYTAYGFEHVPSRDWMLSEVIPGIPPEEDKGPFPVFRLDLT</sequence>
<dbReference type="AlphaFoldDB" id="A0A1R4JTT1"/>
<evidence type="ECO:0000256" key="2">
    <source>
        <dbReference type="SAM" id="MobiDB-lite"/>
    </source>
</evidence>
<dbReference type="Gene3D" id="3.40.630.30">
    <property type="match status" value="1"/>
</dbReference>
<dbReference type="InterPro" id="IPR050769">
    <property type="entry name" value="NAT_camello-type"/>
</dbReference>
<gene>
    <name evidence="4" type="ORF">FM125_10785</name>
</gene>
<accession>A0A1R4JTT1</accession>
<dbReference type="Pfam" id="PF00583">
    <property type="entry name" value="Acetyltransf_1"/>
    <property type="match status" value="1"/>
</dbReference>
<feature type="compositionally biased region" description="Polar residues" evidence="2">
    <location>
        <begin position="1"/>
        <end position="16"/>
    </location>
</feature>
<dbReference type="RefSeq" id="WP_087134594.1">
    <property type="nucleotide sequence ID" value="NZ_FUKP01000067.1"/>
</dbReference>
<keyword evidence="1 4" id="KW-0808">Transferase</keyword>
<protein>
    <submittedName>
        <fullName evidence="4">Putative acetyltransferase</fullName>
    </submittedName>
</protein>
<feature type="domain" description="N-acetyltransferase" evidence="3">
    <location>
        <begin position="25"/>
        <end position="186"/>
    </location>
</feature>
<evidence type="ECO:0000313" key="5">
    <source>
        <dbReference type="Proteomes" id="UP000196230"/>
    </source>
</evidence>
<reference evidence="4 5" key="1">
    <citation type="submission" date="2017-02" db="EMBL/GenBank/DDBJ databases">
        <authorList>
            <person name="Peterson S.W."/>
        </authorList>
    </citation>
    <scope>NUCLEOTIDE SEQUENCE [LARGE SCALE GENOMIC DNA]</scope>
    <source>
        <strain evidence="4 5">2B3F</strain>
    </source>
</reference>
<dbReference type="PANTHER" id="PTHR13947:SF37">
    <property type="entry name" value="LD18367P"/>
    <property type="match status" value="1"/>
</dbReference>
<dbReference type="PROSITE" id="PS51186">
    <property type="entry name" value="GNAT"/>
    <property type="match status" value="1"/>
</dbReference>
<dbReference type="CDD" id="cd04301">
    <property type="entry name" value="NAT_SF"/>
    <property type="match status" value="1"/>
</dbReference>
<evidence type="ECO:0000256" key="1">
    <source>
        <dbReference type="ARBA" id="ARBA00022679"/>
    </source>
</evidence>
<evidence type="ECO:0000259" key="3">
    <source>
        <dbReference type="PROSITE" id="PS51186"/>
    </source>
</evidence>
<proteinExistence type="predicted"/>
<dbReference type="EMBL" id="FUKP01000067">
    <property type="protein sequence ID" value="SJN35671.1"/>
    <property type="molecule type" value="Genomic_DNA"/>
</dbReference>
<evidence type="ECO:0000313" key="4">
    <source>
        <dbReference type="EMBL" id="SJN35671.1"/>
    </source>
</evidence>
<dbReference type="InterPro" id="IPR000182">
    <property type="entry name" value="GNAT_dom"/>
</dbReference>
<dbReference type="InterPro" id="IPR016181">
    <property type="entry name" value="Acyl_CoA_acyltransferase"/>
</dbReference>
<organism evidence="4 5">
    <name type="scientific">Micrococcus lylae</name>
    <dbReference type="NCBI Taxonomy" id="1273"/>
    <lineage>
        <taxon>Bacteria</taxon>
        <taxon>Bacillati</taxon>
        <taxon>Actinomycetota</taxon>
        <taxon>Actinomycetes</taxon>
        <taxon>Micrococcales</taxon>
        <taxon>Micrococcaceae</taxon>
        <taxon>Micrococcus</taxon>
    </lineage>
</organism>
<name>A0A1R4JTT1_9MICC</name>
<feature type="region of interest" description="Disordered" evidence="2">
    <location>
        <begin position="1"/>
        <end position="23"/>
    </location>
</feature>
<dbReference type="Proteomes" id="UP000196230">
    <property type="component" value="Unassembled WGS sequence"/>
</dbReference>
<dbReference type="GO" id="GO:0008080">
    <property type="term" value="F:N-acetyltransferase activity"/>
    <property type="evidence" value="ECO:0007669"/>
    <property type="project" value="InterPro"/>
</dbReference>
<dbReference type="PANTHER" id="PTHR13947">
    <property type="entry name" value="GNAT FAMILY N-ACETYLTRANSFERASE"/>
    <property type="match status" value="1"/>
</dbReference>
<dbReference type="SUPFAM" id="SSF55729">
    <property type="entry name" value="Acyl-CoA N-acyltransferases (Nat)"/>
    <property type="match status" value="1"/>
</dbReference>